<reference evidence="2" key="1">
    <citation type="submission" date="2020-11" db="EMBL/GenBank/DDBJ databases">
        <title>Isolation and identification of active actinomycetes.</title>
        <authorList>
            <person name="Sun X."/>
        </authorList>
    </citation>
    <scope>NUCLEOTIDE SEQUENCE</scope>
    <source>
        <strain evidence="2">NEAU-A11</strain>
    </source>
</reference>
<feature type="compositionally biased region" description="Basic and acidic residues" evidence="1">
    <location>
        <begin position="378"/>
        <end position="390"/>
    </location>
</feature>
<gene>
    <name evidence="2" type="ORF">I4J89_09210</name>
</gene>
<feature type="region of interest" description="Disordered" evidence="1">
    <location>
        <begin position="236"/>
        <end position="422"/>
    </location>
</feature>
<feature type="compositionally biased region" description="Pro residues" evidence="1">
    <location>
        <begin position="269"/>
        <end position="282"/>
    </location>
</feature>
<comment type="caution">
    <text evidence="2">The sequence shown here is derived from an EMBL/GenBank/DDBJ whole genome shotgun (WGS) entry which is preliminary data.</text>
</comment>
<organism evidence="2 3">
    <name type="scientific">Actinoplanes aureus</name>
    <dbReference type="NCBI Taxonomy" id="2792083"/>
    <lineage>
        <taxon>Bacteria</taxon>
        <taxon>Bacillati</taxon>
        <taxon>Actinomycetota</taxon>
        <taxon>Actinomycetes</taxon>
        <taxon>Micromonosporales</taxon>
        <taxon>Micromonosporaceae</taxon>
        <taxon>Actinoplanes</taxon>
    </lineage>
</organism>
<dbReference type="Proteomes" id="UP000598146">
    <property type="component" value="Unassembled WGS sequence"/>
</dbReference>
<dbReference type="EMBL" id="JADQTO010000004">
    <property type="protein sequence ID" value="MBG0561639.1"/>
    <property type="molecule type" value="Genomic_DNA"/>
</dbReference>
<name>A0A931C1L4_9ACTN</name>
<evidence type="ECO:0000313" key="3">
    <source>
        <dbReference type="Proteomes" id="UP000598146"/>
    </source>
</evidence>
<accession>A0A931C1L4</accession>
<evidence type="ECO:0000256" key="1">
    <source>
        <dbReference type="SAM" id="MobiDB-lite"/>
    </source>
</evidence>
<dbReference type="AlphaFoldDB" id="A0A931C1L4"/>
<keyword evidence="3" id="KW-1185">Reference proteome</keyword>
<proteinExistence type="predicted"/>
<evidence type="ECO:0000313" key="2">
    <source>
        <dbReference type="EMBL" id="MBG0561639.1"/>
    </source>
</evidence>
<dbReference type="RefSeq" id="WP_196413449.1">
    <property type="nucleotide sequence ID" value="NZ_JADQTO010000004.1"/>
</dbReference>
<sequence>MLDSGGTSGGTNWWALRVSQMWSMIEPHDPGTHQHVLGAWKRSYELVLQHLSGVERYRAGLAAAWPPEKSPAAAAYLERLDVLIASLRDTYEAAVENHRALAGATGALDSARQRMAGIQREHAGNEVLLAGHEEEMRVYQLGAGKAKGMPPQSPVAEGRQAELEEQARRVMSSLSSELALAQVSIIQPKPYKAPFSSEISSEFVPDGAYLNPPLPVATPSLTNNGKSSLRRFRAEALGSDRPSNPSPNIGKPDSRAPHSGPVLGEVRPGPTPNGDPTPPTSPKNPITTAPDVNATPPPTRSNDSAFSQLPARGKAIGSYAPDPATKARPFPHNGIIGSMPTSPPRQPAPGRAGIQRVNPVGGLIGHGAPSPRPLGPKATDHDRTTRRDPDTPWETLQGIAPIIRPAPPAKIDPGPVIGLHDQ</sequence>
<protein>
    <submittedName>
        <fullName evidence="2">Uncharacterized protein</fullName>
    </submittedName>
</protein>